<comment type="caution">
    <text evidence="2">The sequence shown here is derived from an EMBL/GenBank/DDBJ whole genome shotgun (WGS) entry which is preliminary data.</text>
</comment>
<dbReference type="EMBL" id="SOZE01000003">
    <property type="protein sequence ID" value="TFF39822.1"/>
    <property type="molecule type" value="Genomic_DNA"/>
</dbReference>
<protein>
    <recommendedName>
        <fullName evidence="4">SMP-30/Gluconolactonase/LRE-like region domain-containing protein</fullName>
    </recommendedName>
</protein>
<dbReference type="InterPro" id="IPR011042">
    <property type="entry name" value="6-blade_b-propeller_TolB-like"/>
</dbReference>
<evidence type="ECO:0000256" key="1">
    <source>
        <dbReference type="ARBA" id="ARBA00022737"/>
    </source>
</evidence>
<sequence>MRKIFSGKFLYIGMVAGFISINGCKLDAPIYPDSSTGTPVTDDAKKPRLFVSTYAQGLNTLPNPSRVCTTPDGNIYVTSYTDGKVFKLDAVGNVTVVLKDAKKPMGIKADKAGNVFVMLTGENKIVKIAPNGVVSTVKINANTNSAQDLAIANDGTIYIADTGNSRILKVDPNGTVTTLAGKITVFGLKDGKGEDAHFSYPTNIRLASDGFIWVIDGDGSNNYRGQTVRRVTQKGDVSTYFRQQDKTISIKDVAIAKIDKDFNVSSIVNVFLVYSNNTIAHFSTNGMQTILAKITTPGLTDGDITTAQFNSPAGISINGTSVYITDQGNNALRKIAAVQPN</sequence>
<accession>A0A4Y8SLV5</accession>
<dbReference type="PANTHER" id="PTHR13833">
    <property type="match status" value="1"/>
</dbReference>
<keyword evidence="1" id="KW-0677">Repeat</keyword>
<dbReference type="AlphaFoldDB" id="A0A4Y8SLV5"/>
<dbReference type="PANTHER" id="PTHR13833:SF71">
    <property type="entry name" value="NHL DOMAIN-CONTAINING PROTEIN"/>
    <property type="match status" value="1"/>
</dbReference>
<keyword evidence="3" id="KW-1185">Reference proteome</keyword>
<organism evidence="2 3">
    <name type="scientific">Mucilaginibacter psychrotolerans</name>
    <dbReference type="NCBI Taxonomy" id="1524096"/>
    <lineage>
        <taxon>Bacteria</taxon>
        <taxon>Pseudomonadati</taxon>
        <taxon>Bacteroidota</taxon>
        <taxon>Sphingobacteriia</taxon>
        <taxon>Sphingobacteriales</taxon>
        <taxon>Sphingobacteriaceae</taxon>
        <taxon>Mucilaginibacter</taxon>
    </lineage>
</organism>
<dbReference type="Proteomes" id="UP000297540">
    <property type="component" value="Unassembled WGS sequence"/>
</dbReference>
<dbReference type="InterPro" id="IPR001258">
    <property type="entry name" value="NHL_repeat"/>
</dbReference>
<evidence type="ECO:0008006" key="4">
    <source>
        <dbReference type="Google" id="ProtNLM"/>
    </source>
</evidence>
<name>A0A4Y8SLV5_9SPHI</name>
<reference evidence="2 3" key="1">
    <citation type="journal article" date="2017" name="Int. J. Syst. Evol. Microbiol.">
        <title>Mucilaginibacterpsychrotolerans sp. nov., isolated from peatlands.</title>
        <authorList>
            <person name="Deng Y."/>
            <person name="Shen L."/>
            <person name="Xu B."/>
            <person name="Liu Y."/>
            <person name="Gu Z."/>
            <person name="Liu H."/>
            <person name="Zhou Y."/>
        </authorList>
    </citation>
    <scope>NUCLEOTIDE SEQUENCE [LARGE SCALE GENOMIC DNA]</scope>
    <source>
        <strain evidence="2 3">NH7-4</strain>
    </source>
</reference>
<dbReference type="RefSeq" id="WP_133227463.1">
    <property type="nucleotide sequence ID" value="NZ_SOZE01000003.1"/>
</dbReference>
<evidence type="ECO:0000313" key="2">
    <source>
        <dbReference type="EMBL" id="TFF39822.1"/>
    </source>
</evidence>
<dbReference type="Gene3D" id="2.40.10.500">
    <property type="match status" value="1"/>
</dbReference>
<gene>
    <name evidence="2" type="ORF">E2R66_05520</name>
</gene>
<dbReference type="Pfam" id="PF01436">
    <property type="entry name" value="NHL"/>
    <property type="match status" value="1"/>
</dbReference>
<proteinExistence type="predicted"/>
<dbReference type="OrthoDB" id="791543at2"/>
<dbReference type="Gene3D" id="2.120.10.30">
    <property type="entry name" value="TolB, C-terminal domain"/>
    <property type="match status" value="2"/>
</dbReference>
<dbReference type="SUPFAM" id="SSF63829">
    <property type="entry name" value="Calcium-dependent phosphotriesterase"/>
    <property type="match status" value="1"/>
</dbReference>
<evidence type="ECO:0000313" key="3">
    <source>
        <dbReference type="Proteomes" id="UP000297540"/>
    </source>
</evidence>